<evidence type="ECO:0000313" key="1">
    <source>
        <dbReference type="EMBL" id="MDK1685375.1"/>
    </source>
</evidence>
<comment type="caution">
    <text evidence="1">The sequence shown here is derived from an EMBL/GenBank/DDBJ whole genome shotgun (WGS) entry which is preliminary data.</text>
</comment>
<name>A0AAW6UZJ5_9GAMM</name>
<dbReference type="EMBL" id="JASKNE010000008">
    <property type="protein sequence ID" value="MDK1685375.1"/>
    <property type="molecule type" value="Genomic_DNA"/>
</dbReference>
<dbReference type="RefSeq" id="WP_284067929.1">
    <property type="nucleotide sequence ID" value="NZ_JASKNE010000008.1"/>
</dbReference>
<geneLocation type="plasmid" evidence="1">
    <name>unnamed3</name>
</geneLocation>
<organism evidence="1 2">
    <name type="scientific">Acinetobacter terrestris</name>
    <dbReference type="NCBI Taxonomy" id="2529843"/>
    <lineage>
        <taxon>Bacteria</taxon>
        <taxon>Pseudomonadati</taxon>
        <taxon>Pseudomonadota</taxon>
        <taxon>Gammaproteobacteria</taxon>
        <taxon>Moraxellales</taxon>
        <taxon>Moraxellaceae</taxon>
        <taxon>Acinetobacter</taxon>
        <taxon>Acinetobacter Taxon 24</taxon>
    </lineage>
</organism>
<gene>
    <name evidence="1" type="ORF">QOR41_16575</name>
</gene>
<evidence type="ECO:0000313" key="2">
    <source>
        <dbReference type="Proteomes" id="UP001241935"/>
    </source>
</evidence>
<dbReference type="AlphaFoldDB" id="A0AAW6UZJ5"/>
<protein>
    <submittedName>
        <fullName evidence="1">Uncharacterized protein</fullName>
    </submittedName>
</protein>
<keyword evidence="1" id="KW-0614">Plasmid</keyword>
<sequence>MSTNAIKDLAYSIFRNIEAKAKFINIKEKIDKGDFFAQCVIELMQIRKIEYLIVKNEFTVILEIGNRKLSFWIVEIPELSQEFEYIEYFYSELVSKLYCT</sequence>
<reference evidence="1" key="1">
    <citation type="submission" date="2023-04" db="EMBL/GenBank/DDBJ databases">
        <title>The environmental microbiomes in feedlot watering bowls are a reservoir of florfenicol resistance for bovine respiratory disease pathogens.</title>
        <authorList>
            <person name="Kos D.W."/>
            <person name="Ruzzini A.C."/>
            <person name="Schreiner B."/>
            <person name="Jelinski M.D."/>
        </authorList>
    </citation>
    <scope>NUCLEOTIDE SEQUENCE</scope>
    <source>
        <strain evidence="1">WB3</strain>
        <plasmid evidence="1">unnamed3</plasmid>
    </source>
</reference>
<proteinExistence type="predicted"/>
<dbReference type="Proteomes" id="UP001241935">
    <property type="component" value="Unassembled WGS sequence"/>
</dbReference>
<accession>A0AAW6UZJ5</accession>